<dbReference type="RefSeq" id="WP_188839155.1">
    <property type="nucleotide sequence ID" value="NZ_BMHI01000008.1"/>
</dbReference>
<sequence>MTRALVSTRIRLAHAFENRAEKGQGTLEYVGMIALAALLVMAIVTAFGNGTALGTKVTSAITKITGIGG</sequence>
<protein>
    <submittedName>
        <fullName evidence="2">Uncharacterized protein</fullName>
    </submittedName>
</protein>
<dbReference type="Proteomes" id="UP000636793">
    <property type="component" value="Unassembled WGS sequence"/>
</dbReference>
<keyword evidence="1" id="KW-0472">Membrane</keyword>
<accession>A0A916X1D3</accession>
<feature type="transmembrane region" description="Helical" evidence="1">
    <location>
        <begin position="29"/>
        <end position="48"/>
    </location>
</feature>
<evidence type="ECO:0000256" key="1">
    <source>
        <dbReference type="SAM" id="Phobius"/>
    </source>
</evidence>
<keyword evidence="3" id="KW-1185">Reference proteome</keyword>
<proteinExistence type="predicted"/>
<name>A0A916X1D3_9MICO</name>
<dbReference type="AlphaFoldDB" id="A0A916X1D3"/>
<organism evidence="2 3">
    <name type="scientific">Flexivirga endophytica</name>
    <dbReference type="NCBI Taxonomy" id="1849103"/>
    <lineage>
        <taxon>Bacteria</taxon>
        <taxon>Bacillati</taxon>
        <taxon>Actinomycetota</taxon>
        <taxon>Actinomycetes</taxon>
        <taxon>Micrococcales</taxon>
        <taxon>Dermacoccaceae</taxon>
        <taxon>Flexivirga</taxon>
    </lineage>
</organism>
<keyword evidence="1" id="KW-0812">Transmembrane</keyword>
<gene>
    <name evidence="2" type="ORF">GCM10011492_43290</name>
</gene>
<reference evidence="2" key="2">
    <citation type="submission" date="2020-09" db="EMBL/GenBank/DDBJ databases">
        <authorList>
            <person name="Sun Q."/>
            <person name="Zhou Y."/>
        </authorList>
    </citation>
    <scope>NUCLEOTIDE SEQUENCE</scope>
    <source>
        <strain evidence="2">CGMCC 1.15085</strain>
    </source>
</reference>
<keyword evidence="1" id="KW-1133">Transmembrane helix</keyword>
<dbReference type="EMBL" id="BMHI01000008">
    <property type="protein sequence ID" value="GGB47456.1"/>
    <property type="molecule type" value="Genomic_DNA"/>
</dbReference>
<evidence type="ECO:0000313" key="2">
    <source>
        <dbReference type="EMBL" id="GGB47456.1"/>
    </source>
</evidence>
<reference evidence="2" key="1">
    <citation type="journal article" date="2014" name="Int. J. Syst. Evol. Microbiol.">
        <title>Complete genome sequence of Corynebacterium casei LMG S-19264T (=DSM 44701T), isolated from a smear-ripened cheese.</title>
        <authorList>
            <consortium name="US DOE Joint Genome Institute (JGI-PGF)"/>
            <person name="Walter F."/>
            <person name="Albersmeier A."/>
            <person name="Kalinowski J."/>
            <person name="Ruckert C."/>
        </authorList>
    </citation>
    <scope>NUCLEOTIDE SEQUENCE</scope>
    <source>
        <strain evidence="2">CGMCC 1.15085</strain>
    </source>
</reference>
<comment type="caution">
    <text evidence="2">The sequence shown here is derived from an EMBL/GenBank/DDBJ whole genome shotgun (WGS) entry which is preliminary data.</text>
</comment>
<evidence type="ECO:0000313" key="3">
    <source>
        <dbReference type="Proteomes" id="UP000636793"/>
    </source>
</evidence>